<evidence type="ECO:0000313" key="12">
    <source>
        <dbReference type="EMBL" id="ASB42257.1"/>
    </source>
</evidence>
<accession>A0A1Z2XUY3</accession>
<dbReference type="RefSeq" id="WP_066538261.1">
    <property type="nucleotide sequence ID" value="NZ_CAPVCI010000001.1"/>
</dbReference>
<reference evidence="14" key="2">
    <citation type="submission" date="2017-05" db="EMBL/GenBank/DDBJ databases">
        <title>Improved OligoMM genomes.</title>
        <authorList>
            <person name="Garzetti D."/>
        </authorList>
    </citation>
    <scope>NUCLEOTIDE SEQUENCE [LARGE SCALE GENOMIC DNA]</scope>
    <source>
        <strain evidence="14">KB18</strain>
    </source>
</reference>
<evidence type="ECO:0000256" key="6">
    <source>
        <dbReference type="ARBA" id="ARBA00022643"/>
    </source>
</evidence>
<name>A0A1Z2XUY3_9FIRM</name>
<dbReference type="EMBL" id="CP021422">
    <property type="protein sequence ID" value="ASB42257.1"/>
    <property type="molecule type" value="Genomic_DNA"/>
</dbReference>
<dbReference type="HAMAP" id="MF_00300">
    <property type="entry name" value="Chorismate_synth"/>
    <property type="match status" value="1"/>
</dbReference>
<dbReference type="PROSITE" id="PS00788">
    <property type="entry name" value="CHORISMATE_SYNTHASE_2"/>
    <property type="match status" value="1"/>
</dbReference>
<organism evidence="13 15">
    <name type="scientific">Acutalibacter muris</name>
    <dbReference type="NCBI Taxonomy" id="1796620"/>
    <lineage>
        <taxon>Bacteria</taxon>
        <taxon>Bacillati</taxon>
        <taxon>Bacillota</taxon>
        <taxon>Clostridia</taxon>
        <taxon>Eubacteriales</taxon>
        <taxon>Acutalibacteraceae</taxon>
        <taxon>Acutalibacter</taxon>
    </lineage>
</organism>
<dbReference type="InterPro" id="IPR000453">
    <property type="entry name" value="Chorismate_synth"/>
</dbReference>
<evidence type="ECO:0000256" key="9">
    <source>
        <dbReference type="ARBA" id="ARBA00023141"/>
    </source>
</evidence>
<dbReference type="GO" id="GO:0009423">
    <property type="term" value="P:chorismate biosynthetic process"/>
    <property type="evidence" value="ECO:0007669"/>
    <property type="project" value="UniProtKB-UniRule"/>
</dbReference>
<dbReference type="Proteomes" id="UP000596035">
    <property type="component" value="Chromosome"/>
</dbReference>
<dbReference type="AlphaFoldDB" id="A0A1Z2XUY3"/>
<evidence type="ECO:0000256" key="1">
    <source>
        <dbReference type="ARBA" id="ARBA00005044"/>
    </source>
</evidence>
<evidence type="ECO:0000256" key="7">
    <source>
        <dbReference type="ARBA" id="ARBA00022827"/>
    </source>
</evidence>
<comment type="caution">
    <text evidence="11">Lacks conserved residue(s) required for the propagation of feature annotation.</text>
</comment>
<keyword evidence="14" id="KW-1185">Reference proteome</keyword>
<dbReference type="Gene3D" id="3.60.150.10">
    <property type="entry name" value="Chorismate synthase AroC"/>
    <property type="match status" value="1"/>
</dbReference>
<evidence type="ECO:0000256" key="2">
    <source>
        <dbReference type="ARBA" id="ARBA00008014"/>
    </source>
</evidence>
<protein>
    <recommendedName>
        <fullName evidence="3 11">Chorismate synthase</fullName>
        <shortName evidence="11">CS</shortName>
        <ecNumber evidence="3 11">4.2.3.5</ecNumber>
    </recommendedName>
    <alternativeName>
        <fullName evidence="11">5-enolpyruvylshikimate-3-phosphate phospholyase</fullName>
    </alternativeName>
</protein>
<keyword evidence="7 11" id="KW-0274">FAD</keyword>
<dbReference type="EC" id="4.2.3.5" evidence="3 11"/>
<dbReference type="PIRSF" id="PIRSF001456">
    <property type="entry name" value="Chorismate_synth"/>
    <property type="match status" value="1"/>
</dbReference>
<dbReference type="PANTHER" id="PTHR21085">
    <property type="entry name" value="CHORISMATE SYNTHASE"/>
    <property type="match status" value="1"/>
</dbReference>
<comment type="function">
    <text evidence="11">Catalyzes the anti-1,4-elimination of the C-3 phosphate and the C-6 proR hydrogen from 5-enolpyruvylshikimate-3-phosphate (EPSP) to yield chorismate, which is the branch point compound that serves as the starting substrate for the three terminal pathways of aromatic amino acid biosynthesis. This reaction introduces a second double bond into the aromatic ring system.</text>
</comment>
<dbReference type="GO" id="GO:0004107">
    <property type="term" value="F:chorismate synthase activity"/>
    <property type="evidence" value="ECO:0007669"/>
    <property type="project" value="UniProtKB-UniRule"/>
</dbReference>
<evidence type="ECO:0000256" key="5">
    <source>
        <dbReference type="ARBA" id="ARBA00022630"/>
    </source>
</evidence>
<feature type="binding site" evidence="11">
    <location>
        <position position="53"/>
    </location>
    <ligand>
        <name>NADP(+)</name>
        <dbReference type="ChEBI" id="CHEBI:58349"/>
    </ligand>
</feature>
<feature type="binding site" evidence="11">
    <location>
        <position position="292"/>
    </location>
    <ligand>
        <name>FMN</name>
        <dbReference type="ChEBI" id="CHEBI:58210"/>
    </ligand>
</feature>
<evidence type="ECO:0000256" key="11">
    <source>
        <dbReference type="HAMAP-Rule" id="MF_00300"/>
    </source>
</evidence>
<dbReference type="NCBIfam" id="TIGR00033">
    <property type="entry name" value="aroC"/>
    <property type="match status" value="1"/>
</dbReference>
<evidence type="ECO:0000313" key="13">
    <source>
        <dbReference type="EMBL" id="QQR31536.1"/>
    </source>
</evidence>
<sequence length="365" mass="38602">MSSSWGNSIRISIFGGSHTAAIGVNIEGLPAGERITWPEILKQMSRRAPGRDKTATTRKESDEPRVLCGLLDGVTTGAPLCAVIENSNQRSKDYSQLKVLPRPGHADYTAEVKYGGHQDVRGGGHFSGRLTAPLVFAGAVARQILRRRGIEIGSHVLKIAGAEIGDRSFDPVGVSPELLDRLSNEYFPVIDPAAKESMRQSIEGARLSQDSVGGTVECAVLGMPVGAGDPIFDGVENRIASIIFGIPAVKGIEFGAGFSVADMRGSENNDPIYMENDGSIRTRTNNSGGILGGIANGMPIIFRAALKPTPSISREQDTVNLADRTNAKLTVTGRHDPCVVPRAAPAVEAAAAVAVLDLLAQSRML</sequence>
<comment type="subunit">
    <text evidence="11">Homotetramer.</text>
</comment>
<dbReference type="Pfam" id="PF01264">
    <property type="entry name" value="Chorismate_synt"/>
    <property type="match status" value="1"/>
</dbReference>
<feature type="binding site" evidence="11">
    <location>
        <position position="334"/>
    </location>
    <ligand>
        <name>FMN</name>
        <dbReference type="ChEBI" id="CHEBI:58210"/>
    </ligand>
</feature>
<gene>
    <name evidence="11 13" type="primary">aroC</name>
    <name evidence="12" type="ORF">ADH66_17295</name>
    <name evidence="13" type="ORF">I5Q82_07690</name>
</gene>
<comment type="pathway">
    <text evidence="1 11">Metabolic intermediate biosynthesis; chorismate biosynthesis; chorismate from D-erythrose 4-phosphate and phosphoenolpyruvate: step 7/7.</text>
</comment>
<reference evidence="13 15" key="3">
    <citation type="submission" date="2020-11" db="EMBL/GenBank/DDBJ databases">
        <title>Closed and high quality bacterial genomes of the OMM12 community.</title>
        <authorList>
            <person name="Marbouty M."/>
            <person name="Lamy-Besnier Q."/>
            <person name="Debarbieux L."/>
            <person name="Koszul R."/>
        </authorList>
    </citation>
    <scope>NUCLEOTIDE SEQUENCE [LARGE SCALE GENOMIC DNA]</scope>
    <source>
        <strain evidence="13 15">KB18</strain>
    </source>
</reference>
<keyword evidence="9 11" id="KW-0057">Aromatic amino acid biosynthesis</keyword>
<keyword evidence="5 11" id="KW-0285">Flavoprotein</keyword>
<keyword evidence="8 11" id="KW-0521">NADP</keyword>
<reference evidence="12" key="1">
    <citation type="journal article" date="2017" name="Genome Announc.">
        <title>High-Quality Whole-Genome Sequences of the Oligo-Mouse-Microbiota Bacterial Community.</title>
        <authorList>
            <person name="Garzetti D."/>
            <person name="Brugiroux S."/>
            <person name="Bunk B."/>
            <person name="Pukall R."/>
            <person name="McCoy K.D."/>
            <person name="Macpherson A.J."/>
            <person name="Stecher B."/>
        </authorList>
    </citation>
    <scope>NUCLEOTIDE SEQUENCE</scope>
    <source>
        <strain evidence="12">KB18</strain>
    </source>
</reference>
<feature type="binding site" evidence="11">
    <location>
        <begin position="125"/>
        <end position="127"/>
    </location>
    <ligand>
        <name>FMN</name>
        <dbReference type="ChEBI" id="CHEBI:58210"/>
    </ligand>
</feature>
<dbReference type="KEGG" id="amur:ADH66_17295"/>
<dbReference type="Proteomes" id="UP000196710">
    <property type="component" value="Chromosome"/>
</dbReference>
<evidence type="ECO:0000313" key="15">
    <source>
        <dbReference type="Proteomes" id="UP000596035"/>
    </source>
</evidence>
<feature type="binding site" evidence="11">
    <location>
        <position position="47"/>
    </location>
    <ligand>
        <name>NADP(+)</name>
        <dbReference type="ChEBI" id="CHEBI:58349"/>
    </ligand>
</feature>
<evidence type="ECO:0000256" key="10">
    <source>
        <dbReference type="ARBA" id="ARBA00023239"/>
    </source>
</evidence>
<dbReference type="InterPro" id="IPR035904">
    <property type="entry name" value="Chorismate_synth_AroC_sf"/>
</dbReference>
<dbReference type="CDD" id="cd07304">
    <property type="entry name" value="Chorismate_synthase"/>
    <property type="match status" value="1"/>
</dbReference>
<dbReference type="GO" id="GO:0008652">
    <property type="term" value="P:amino acid biosynthetic process"/>
    <property type="evidence" value="ECO:0007669"/>
    <property type="project" value="UniProtKB-KW"/>
</dbReference>
<dbReference type="GO" id="GO:0005829">
    <property type="term" value="C:cytosol"/>
    <property type="evidence" value="ECO:0007669"/>
    <property type="project" value="TreeGrafter"/>
</dbReference>
<evidence type="ECO:0000256" key="3">
    <source>
        <dbReference type="ARBA" id="ARBA00013036"/>
    </source>
</evidence>
<feature type="binding site" evidence="11">
    <location>
        <begin position="307"/>
        <end position="311"/>
    </location>
    <ligand>
        <name>FMN</name>
        <dbReference type="ChEBI" id="CHEBI:58210"/>
    </ligand>
</feature>
<dbReference type="GO" id="GO:0009073">
    <property type="term" value="P:aromatic amino acid family biosynthetic process"/>
    <property type="evidence" value="ECO:0007669"/>
    <property type="project" value="UniProtKB-KW"/>
</dbReference>
<dbReference type="SUPFAM" id="SSF103263">
    <property type="entry name" value="Chorismate synthase, AroC"/>
    <property type="match status" value="1"/>
</dbReference>
<comment type="catalytic activity">
    <reaction evidence="11">
        <text>5-O-(1-carboxyvinyl)-3-phosphoshikimate = chorismate + phosphate</text>
        <dbReference type="Rhea" id="RHEA:21020"/>
        <dbReference type="ChEBI" id="CHEBI:29748"/>
        <dbReference type="ChEBI" id="CHEBI:43474"/>
        <dbReference type="ChEBI" id="CHEBI:57701"/>
        <dbReference type="EC" id="4.2.3.5"/>
    </reaction>
</comment>
<dbReference type="PANTHER" id="PTHR21085:SF0">
    <property type="entry name" value="CHORISMATE SYNTHASE"/>
    <property type="match status" value="1"/>
</dbReference>
<keyword evidence="6 11" id="KW-0288">FMN</keyword>
<evidence type="ECO:0000313" key="14">
    <source>
        <dbReference type="Proteomes" id="UP000196710"/>
    </source>
</evidence>
<keyword evidence="10 11" id="KW-0456">Lyase</keyword>
<keyword evidence="4 11" id="KW-0028">Amino-acid biosynthesis</keyword>
<proteinExistence type="inferred from homology"/>
<comment type="similarity">
    <text evidence="2 11">Belongs to the chorismate synthase family.</text>
</comment>
<comment type="cofactor">
    <cofactor evidence="11">
        <name>FMNH2</name>
        <dbReference type="ChEBI" id="CHEBI:57618"/>
    </cofactor>
    <text evidence="11">Reduced FMN (FMNH(2)).</text>
</comment>
<evidence type="ECO:0000256" key="4">
    <source>
        <dbReference type="ARBA" id="ARBA00022605"/>
    </source>
</evidence>
<dbReference type="GO" id="GO:0010181">
    <property type="term" value="F:FMN binding"/>
    <property type="evidence" value="ECO:0007669"/>
    <property type="project" value="TreeGrafter"/>
</dbReference>
<dbReference type="EMBL" id="CP065321">
    <property type="protein sequence ID" value="QQR31536.1"/>
    <property type="molecule type" value="Genomic_DNA"/>
</dbReference>
<dbReference type="InterPro" id="IPR020541">
    <property type="entry name" value="Chorismate_synthase_CS"/>
</dbReference>
<evidence type="ECO:0000256" key="8">
    <source>
        <dbReference type="ARBA" id="ARBA00022857"/>
    </source>
</evidence>
<dbReference type="NCBIfam" id="NF003793">
    <property type="entry name" value="PRK05382.1"/>
    <property type="match status" value="1"/>
</dbReference>